<dbReference type="Proteomes" id="UP000053989">
    <property type="component" value="Unassembled WGS sequence"/>
</dbReference>
<sequence>MIATFLTTQYQEGKSQLTGFIYLHRISDTRVGGTSKRNLRIFQKLCGRESLTNVVILTTMWDKVTPEEGLRRQQELISSYDLFKPLVEGGAVMESYDGTQESARNIVWDLLRKKGTVAQIVRELVVENKSLVDTEAGMELQSEVRNVLQKHQEDLRRLEDEIKEATQHRDREMEEEAAEEKQKVEEDIVKLQVELGKLGNASSMGIRGQKPPTPQKKRNTLNGPADKFAGIEMAGSIPANSQYLNKTQTRSSTLPATAGGKILHSNAHTMTSRDTTNISFKARQSSPRKKLDQKRCPYHNSTRRQSSSH</sequence>
<feature type="region of interest" description="Disordered" evidence="1">
    <location>
        <begin position="200"/>
        <end position="224"/>
    </location>
</feature>
<dbReference type="EMBL" id="KN822022">
    <property type="protein sequence ID" value="KIM65398.1"/>
    <property type="molecule type" value="Genomic_DNA"/>
</dbReference>
<dbReference type="HOGENOM" id="CLU_900658_0_0_1"/>
<dbReference type="InterPro" id="IPR027417">
    <property type="entry name" value="P-loop_NTPase"/>
</dbReference>
<dbReference type="Gene3D" id="3.40.50.300">
    <property type="entry name" value="P-loop containing nucleotide triphosphate hydrolases"/>
    <property type="match status" value="1"/>
</dbReference>
<reference evidence="2 3" key="1">
    <citation type="submission" date="2014-04" db="EMBL/GenBank/DDBJ databases">
        <authorList>
            <consortium name="DOE Joint Genome Institute"/>
            <person name="Kuo A."/>
            <person name="Kohler A."/>
            <person name="Nagy L.G."/>
            <person name="Floudas D."/>
            <person name="Copeland A."/>
            <person name="Barry K.W."/>
            <person name="Cichocki N."/>
            <person name="Veneault-Fourrey C."/>
            <person name="LaButti K."/>
            <person name="Lindquist E.A."/>
            <person name="Lipzen A."/>
            <person name="Lundell T."/>
            <person name="Morin E."/>
            <person name="Murat C."/>
            <person name="Sun H."/>
            <person name="Tunlid A."/>
            <person name="Henrissat B."/>
            <person name="Grigoriev I.V."/>
            <person name="Hibbett D.S."/>
            <person name="Martin F."/>
            <person name="Nordberg H.P."/>
            <person name="Cantor M.N."/>
            <person name="Hua S.X."/>
        </authorList>
    </citation>
    <scope>NUCLEOTIDE SEQUENCE [LARGE SCALE GENOMIC DNA]</scope>
    <source>
        <strain evidence="2 3">Foug A</strain>
    </source>
</reference>
<dbReference type="OrthoDB" id="8954335at2759"/>
<organism evidence="2 3">
    <name type="scientific">Scleroderma citrinum Foug A</name>
    <dbReference type="NCBI Taxonomy" id="1036808"/>
    <lineage>
        <taxon>Eukaryota</taxon>
        <taxon>Fungi</taxon>
        <taxon>Dikarya</taxon>
        <taxon>Basidiomycota</taxon>
        <taxon>Agaricomycotina</taxon>
        <taxon>Agaricomycetes</taxon>
        <taxon>Agaricomycetidae</taxon>
        <taxon>Boletales</taxon>
        <taxon>Sclerodermatineae</taxon>
        <taxon>Sclerodermataceae</taxon>
        <taxon>Scleroderma</taxon>
    </lineage>
</organism>
<gene>
    <name evidence="2" type="ORF">SCLCIDRAFT_1212139</name>
</gene>
<evidence type="ECO:0000313" key="3">
    <source>
        <dbReference type="Proteomes" id="UP000053989"/>
    </source>
</evidence>
<accession>A0A0C2ZV81</accession>
<dbReference type="AlphaFoldDB" id="A0A0C2ZV81"/>
<name>A0A0C2ZV81_9AGAM</name>
<dbReference type="InParanoid" id="A0A0C2ZV81"/>
<protein>
    <recommendedName>
        <fullName evidence="4">AIG1-type G domain-containing protein</fullName>
    </recommendedName>
</protein>
<reference evidence="3" key="2">
    <citation type="submission" date="2015-01" db="EMBL/GenBank/DDBJ databases">
        <title>Evolutionary Origins and Diversification of the Mycorrhizal Mutualists.</title>
        <authorList>
            <consortium name="DOE Joint Genome Institute"/>
            <consortium name="Mycorrhizal Genomics Consortium"/>
            <person name="Kohler A."/>
            <person name="Kuo A."/>
            <person name="Nagy L.G."/>
            <person name="Floudas D."/>
            <person name="Copeland A."/>
            <person name="Barry K.W."/>
            <person name="Cichocki N."/>
            <person name="Veneault-Fourrey C."/>
            <person name="LaButti K."/>
            <person name="Lindquist E.A."/>
            <person name="Lipzen A."/>
            <person name="Lundell T."/>
            <person name="Morin E."/>
            <person name="Murat C."/>
            <person name="Riley R."/>
            <person name="Ohm R."/>
            <person name="Sun H."/>
            <person name="Tunlid A."/>
            <person name="Henrissat B."/>
            <person name="Grigoriev I.V."/>
            <person name="Hibbett D.S."/>
            <person name="Martin F."/>
        </authorList>
    </citation>
    <scope>NUCLEOTIDE SEQUENCE [LARGE SCALE GENOMIC DNA]</scope>
    <source>
        <strain evidence="3">Foug A</strain>
    </source>
</reference>
<evidence type="ECO:0000313" key="2">
    <source>
        <dbReference type="EMBL" id="KIM65398.1"/>
    </source>
</evidence>
<evidence type="ECO:0008006" key="4">
    <source>
        <dbReference type="Google" id="ProtNLM"/>
    </source>
</evidence>
<feature type="compositionally biased region" description="Polar residues" evidence="1">
    <location>
        <begin position="266"/>
        <end position="285"/>
    </location>
</feature>
<keyword evidence="3" id="KW-1185">Reference proteome</keyword>
<evidence type="ECO:0000256" key="1">
    <source>
        <dbReference type="SAM" id="MobiDB-lite"/>
    </source>
</evidence>
<proteinExistence type="predicted"/>
<feature type="compositionally biased region" description="Polar residues" evidence="1">
    <location>
        <begin position="299"/>
        <end position="309"/>
    </location>
</feature>
<dbReference type="STRING" id="1036808.A0A0C2ZV81"/>
<feature type="region of interest" description="Disordered" evidence="1">
    <location>
        <begin position="249"/>
        <end position="309"/>
    </location>
</feature>